<keyword evidence="4" id="KW-1185">Reference proteome</keyword>
<dbReference type="PANTHER" id="PTHR12149">
    <property type="entry name" value="FRUCTOSAMINE 3 KINASE-RELATED PROTEIN"/>
    <property type="match status" value="1"/>
</dbReference>
<dbReference type="AlphaFoldDB" id="A0A9W8TM63"/>
<gene>
    <name evidence="3" type="ORF">NPX13_g4485</name>
</gene>
<evidence type="ECO:0000313" key="3">
    <source>
        <dbReference type="EMBL" id="KAJ3574071.1"/>
    </source>
</evidence>
<dbReference type="Pfam" id="PF03881">
    <property type="entry name" value="Fructosamin_kin"/>
    <property type="match status" value="1"/>
</dbReference>
<dbReference type="VEuPathDB" id="FungiDB:F4678DRAFT_257750"/>
<dbReference type="SUPFAM" id="SSF56112">
    <property type="entry name" value="Protein kinase-like (PK-like)"/>
    <property type="match status" value="1"/>
</dbReference>
<dbReference type="InterPro" id="IPR016477">
    <property type="entry name" value="Fructo-/Ketosamine-3-kinase"/>
</dbReference>
<accession>A0A9W8TM63</accession>
<reference evidence="3" key="1">
    <citation type="submission" date="2022-07" db="EMBL/GenBank/DDBJ databases">
        <title>Genome Sequence of Xylaria arbuscula.</title>
        <authorList>
            <person name="Buettner E."/>
        </authorList>
    </citation>
    <scope>NUCLEOTIDE SEQUENCE</scope>
    <source>
        <strain evidence="3">VT107</strain>
    </source>
</reference>
<protein>
    <recommendedName>
        <fullName evidence="1">protein-ribulosamine 3-kinase</fullName>
        <ecNumber evidence="1">2.7.1.172</ecNumber>
    </recommendedName>
</protein>
<organism evidence="3 4">
    <name type="scientific">Xylaria arbuscula</name>
    <dbReference type="NCBI Taxonomy" id="114810"/>
    <lineage>
        <taxon>Eukaryota</taxon>
        <taxon>Fungi</taxon>
        <taxon>Dikarya</taxon>
        <taxon>Ascomycota</taxon>
        <taxon>Pezizomycotina</taxon>
        <taxon>Sordariomycetes</taxon>
        <taxon>Xylariomycetidae</taxon>
        <taxon>Xylariales</taxon>
        <taxon>Xylariaceae</taxon>
        <taxon>Xylaria</taxon>
    </lineage>
</organism>
<dbReference type="Proteomes" id="UP001148614">
    <property type="component" value="Unassembled WGS sequence"/>
</dbReference>
<comment type="catalytic activity">
    <reaction evidence="2">
        <text>N(6)-D-ribulosyl-L-lysyl-[protein] + ATP = N(6)-(3-O-phospho-D-ribulosyl)-L-lysyl-[protein] + ADP + H(+)</text>
        <dbReference type="Rhea" id="RHEA:48432"/>
        <dbReference type="Rhea" id="RHEA-COMP:12103"/>
        <dbReference type="Rhea" id="RHEA-COMP:12104"/>
        <dbReference type="ChEBI" id="CHEBI:15378"/>
        <dbReference type="ChEBI" id="CHEBI:30616"/>
        <dbReference type="ChEBI" id="CHEBI:90418"/>
        <dbReference type="ChEBI" id="CHEBI:90420"/>
        <dbReference type="ChEBI" id="CHEBI:456216"/>
        <dbReference type="EC" id="2.7.1.172"/>
    </reaction>
    <physiologicalReaction direction="left-to-right" evidence="2">
        <dbReference type="Rhea" id="RHEA:48433"/>
    </physiologicalReaction>
</comment>
<dbReference type="EC" id="2.7.1.172" evidence="1"/>
<dbReference type="GO" id="GO:0102193">
    <property type="term" value="F:protein-ribulosamine 3-kinase activity"/>
    <property type="evidence" value="ECO:0007669"/>
    <property type="project" value="UniProtKB-EC"/>
</dbReference>
<proteinExistence type="predicted"/>
<evidence type="ECO:0000256" key="1">
    <source>
        <dbReference type="ARBA" id="ARBA00011961"/>
    </source>
</evidence>
<dbReference type="PANTHER" id="PTHR12149:SF8">
    <property type="entry name" value="PROTEIN-RIBULOSAMINE 3-KINASE"/>
    <property type="match status" value="1"/>
</dbReference>
<dbReference type="InterPro" id="IPR011009">
    <property type="entry name" value="Kinase-like_dom_sf"/>
</dbReference>
<name>A0A9W8TM63_9PEZI</name>
<dbReference type="Gene3D" id="3.90.1200.10">
    <property type="match status" value="1"/>
</dbReference>
<evidence type="ECO:0000256" key="2">
    <source>
        <dbReference type="ARBA" id="ARBA00048655"/>
    </source>
</evidence>
<evidence type="ECO:0000313" key="4">
    <source>
        <dbReference type="Proteomes" id="UP001148614"/>
    </source>
</evidence>
<sequence length="323" mass="37105">MSAANLQCDPAIIAALPTDCCVISITPHGKSSWGTGYKVDITVDGDSTKYFLKIVSQHNHAFMVRGEFESQKELQKYIPDNVVVPVAYGTLELDPSSSFLLTAFRNFIEETVSPEKSAEVLSRLHKRSHSPTGKFGFHVTTFNGVVPLINDWCDTWEEYFARQLRADIQWLHSVRGPDPMFDDVAERFFEKVIPRLLRPLQSNGRSIKPTLVHGDIWPDNVQVEKDRQHVILYDSCCCYGHNEPMMREPRYAFGDDHVMKYRDLIQPSEPIEDFGDRNWIYAMRDNIINIGLHDNRQCLRQGVIQEMERLIGKYPRGIEGWEG</sequence>
<dbReference type="EMBL" id="JANPWZ010000637">
    <property type="protein sequence ID" value="KAJ3574071.1"/>
    <property type="molecule type" value="Genomic_DNA"/>
</dbReference>
<comment type="caution">
    <text evidence="3">The sequence shown here is derived from an EMBL/GenBank/DDBJ whole genome shotgun (WGS) entry which is preliminary data.</text>
</comment>